<feature type="transmembrane region" description="Helical" evidence="2">
    <location>
        <begin position="594"/>
        <end position="614"/>
    </location>
</feature>
<feature type="domain" description="J" evidence="4">
    <location>
        <begin position="37"/>
        <end position="105"/>
    </location>
</feature>
<dbReference type="SMART" id="SM00271">
    <property type="entry name" value="DnaJ"/>
    <property type="match status" value="1"/>
</dbReference>
<dbReference type="FunFam" id="1.10.287.110:FF:000194">
    <property type="entry name" value="Putative DNAJ domain protein"/>
    <property type="match status" value="1"/>
</dbReference>
<keyword evidence="6" id="KW-1185">Reference proteome</keyword>
<feature type="compositionally biased region" description="Low complexity" evidence="1">
    <location>
        <begin position="639"/>
        <end position="662"/>
    </location>
</feature>
<dbReference type="AlphaFoldDB" id="A0A0N1ILW3"/>
<dbReference type="VEuPathDB" id="TriTrypDB:Lsey_0036_0340"/>
<gene>
    <name evidence="5" type="ORF">ABL78_1985</name>
</gene>
<dbReference type="EMBL" id="LJSK01000036">
    <property type="protein sequence ID" value="KPI88940.1"/>
    <property type="molecule type" value="Genomic_DNA"/>
</dbReference>
<dbReference type="Proteomes" id="UP000038009">
    <property type="component" value="Unassembled WGS sequence"/>
</dbReference>
<keyword evidence="2" id="KW-0812">Transmembrane</keyword>
<dbReference type="InterPro" id="IPR050817">
    <property type="entry name" value="DjlA_DnaK_co-chaperone"/>
</dbReference>
<dbReference type="InterPro" id="IPR036869">
    <property type="entry name" value="J_dom_sf"/>
</dbReference>
<evidence type="ECO:0000313" key="6">
    <source>
        <dbReference type="Proteomes" id="UP000038009"/>
    </source>
</evidence>
<protein>
    <submittedName>
        <fullName evidence="5">Putative DNAJ domain protein</fullName>
    </submittedName>
</protein>
<accession>A0A0N1ILW3</accession>
<feature type="signal peptide" evidence="3">
    <location>
        <begin position="1"/>
        <end position="30"/>
    </location>
</feature>
<keyword evidence="2" id="KW-0472">Membrane</keyword>
<dbReference type="PANTHER" id="PTHR24074">
    <property type="entry name" value="CO-CHAPERONE PROTEIN DJLA"/>
    <property type="match status" value="1"/>
</dbReference>
<dbReference type="PRINTS" id="PR00625">
    <property type="entry name" value="JDOMAIN"/>
</dbReference>
<sequence length="801" mass="89405">MRFASLKRGAALGLLSLLFLLCLLQGYAYAAVKHRKELYSDLGVSSDATKDDIKKAFRAFTRANHPDLKDGFAAKEAAKESMAKVLRAYEVLSDEKKRADYDAMGVIPGEAPKVEEMTPEELFAYYHQSSPIFSKSTTLTRLTEVRRMQEFRGGRVFLVHVYSEVNCDHCRAYSTAWETLYQSSLVNAGVLEMYRIDALSDEGQVLLKYLAVRYRKEPLVFAIVDGEIWTLYGIQDAVKHNSANNAFQHLLEFVMSFYYDVFQQTSSLEVAQLDDILAYLRAPRPTSQPLRALLPNINAESIPVALQMRYDQVAIRSVPRDILLEFVEEYCEMEVDVKDRFGENVPMAEFIVVSTEALPTPPKDAPEGGTVAASGAAEATATSRNTCRLVHIGAAVALTYKKASKFIESHLPELHVGMKGIRHAGATDFIDICRENCLVWLREDCSVAPDPHMAQLLSEQYLSFKTGYWCMREEKKLATVLTNVGAWTPTSKEMSASPSALVALMGGNDSRVYPLLALNVQPVEDITTESIYSALSGLVGGDSDNDEASPRKSTDIPSKKAVEVHLPQPVSSLLATSGFPLSYKQRLYMQAMTLYRFVLPFLSNTMPFILMFLVHKYVINRRKPEEEEEERKKREEEAAAAATAAATNGGSAAAAAEGSSAGPVRRRIRKPQPRVSPYNPRDMQWAKEEKGFLIFLSEDGSTAGSLPLPRIAMEDPFYVRVLGTGQNNWKEWMQEHKPAVPEGSKEELPEEERHISVMAIRKTRMKAVVKSDGQKIDAFLRDLLDGTINPSKELPPWAYDA</sequence>
<keyword evidence="2" id="KW-1133">Transmembrane helix</keyword>
<feature type="compositionally biased region" description="Basic and acidic residues" evidence="1">
    <location>
        <begin position="623"/>
        <end position="637"/>
    </location>
</feature>
<name>A0A0N1ILW3_LEPSE</name>
<feature type="region of interest" description="Disordered" evidence="1">
    <location>
        <begin position="623"/>
        <end position="681"/>
    </location>
</feature>
<evidence type="ECO:0000256" key="2">
    <source>
        <dbReference type="SAM" id="Phobius"/>
    </source>
</evidence>
<organism evidence="5 6">
    <name type="scientific">Leptomonas seymouri</name>
    <dbReference type="NCBI Taxonomy" id="5684"/>
    <lineage>
        <taxon>Eukaryota</taxon>
        <taxon>Discoba</taxon>
        <taxon>Euglenozoa</taxon>
        <taxon>Kinetoplastea</taxon>
        <taxon>Metakinetoplastina</taxon>
        <taxon>Trypanosomatida</taxon>
        <taxon>Trypanosomatidae</taxon>
        <taxon>Leishmaniinae</taxon>
        <taxon>Leptomonas</taxon>
    </lineage>
</organism>
<evidence type="ECO:0000313" key="5">
    <source>
        <dbReference type="EMBL" id="KPI88940.1"/>
    </source>
</evidence>
<feature type="chain" id="PRO_5005874025" evidence="3">
    <location>
        <begin position="31"/>
        <end position="801"/>
    </location>
</feature>
<dbReference type="PROSITE" id="PS50076">
    <property type="entry name" value="DNAJ_2"/>
    <property type="match status" value="1"/>
</dbReference>
<reference evidence="5 6" key="1">
    <citation type="journal article" date="2015" name="PLoS Pathog.">
        <title>Leptomonas seymouri: Adaptations to the Dixenous Life Cycle Analyzed by Genome Sequencing, Transcriptome Profiling and Co-infection with Leishmania donovani.</title>
        <authorList>
            <person name="Kraeva N."/>
            <person name="Butenko A."/>
            <person name="Hlavacova J."/>
            <person name="Kostygov A."/>
            <person name="Myskova J."/>
            <person name="Grybchuk D."/>
            <person name="Lestinova T."/>
            <person name="Votypka J."/>
            <person name="Volf P."/>
            <person name="Opperdoes F."/>
            <person name="Flegontov P."/>
            <person name="Lukes J."/>
            <person name="Yurchenko V."/>
        </authorList>
    </citation>
    <scope>NUCLEOTIDE SEQUENCE [LARGE SCALE GENOMIC DNA]</scope>
    <source>
        <strain evidence="5 6">ATCC 30220</strain>
    </source>
</reference>
<comment type="caution">
    <text evidence="5">The sequence shown here is derived from an EMBL/GenBank/DDBJ whole genome shotgun (WGS) entry which is preliminary data.</text>
</comment>
<proteinExistence type="predicted"/>
<dbReference type="SUPFAM" id="SSF46565">
    <property type="entry name" value="Chaperone J-domain"/>
    <property type="match status" value="1"/>
</dbReference>
<dbReference type="OMA" id="VEEYCEM"/>
<dbReference type="InterPro" id="IPR001623">
    <property type="entry name" value="DnaJ_domain"/>
</dbReference>
<dbReference type="Pfam" id="PF00226">
    <property type="entry name" value="DnaJ"/>
    <property type="match status" value="1"/>
</dbReference>
<keyword evidence="3" id="KW-0732">Signal</keyword>
<evidence type="ECO:0000259" key="4">
    <source>
        <dbReference type="PROSITE" id="PS50076"/>
    </source>
</evidence>
<evidence type="ECO:0000256" key="3">
    <source>
        <dbReference type="SAM" id="SignalP"/>
    </source>
</evidence>
<dbReference type="OrthoDB" id="445556at2759"/>
<dbReference type="Gene3D" id="1.10.287.110">
    <property type="entry name" value="DnaJ domain"/>
    <property type="match status" value="1"/>
</dbReference>
<evidence type="ECO:0000256" key="1">
    <source>
        <dbReference type="SAM" id="MobiDB-lite"/>
    </source>
</evidence>
<dbReference type="CDD" id="cd06257">
    <property type="entry name" value="DnaJ"/>
    <property type="match status" value="1"/>
</dbReference>